<dbReference type="Proteomes" id="UP000643403">
    <property type="component" value="Unassembled WGS sequence"/>
</dbReference>
<gene>
    <name evidence="1" type="ORF">GCM10008101_28050</name>
</gene>
<accession>A0ABQ3C828</accession>
<reference evidence="2" key="1">
    <citation type="journal article" date="2019" name="Int. J. Syst. Evol. Microbiol.">
        <title>The Global Catalogue of Microorganisms (GCM) 10K type strain sequencing project: providing services to taxonomists for standard genome sequencing and annotation.</title>
        <authorList>
            <consortium name="The Broad Institute Genomics Platform"/>
            <consortium name="The Broad Institute Genome Sequencing Center for Infectious Disease"/>
            <person name="Wu L."/>
            <person name="Ma J."/>
        </authorList>
    </citation>
    <scope>NUCLEOTIDE SEQUENCE [LARGE SCALE GENOMIC DNA]</scope>
    <source>
        <strain evidence="2">KCTC 22558</strain>
    </source>
</reference>
<evidence type="ECO:0000313" key="1">
    <source>
        <dbReference type="EMBL" id="GGZ72168.1"/>
    </source>
</evidence>
<evidence type="ECO:0008006" key="3">
    <source>
        <dbReference type="Google" id="ProtNLM"/>
    </source>
</evidence>
<organism evidence="1 2">
    <name type="scientific">Cognatilysobacter xinjiangensis</name>
    <dbReference type="NCBI Taxonomy" id="546892"/>
    <lineage>
        <taxon>Bacteria</taxon>
        <taxon>Pseudomonadati</taxon>
        <taxon>Pseudomonadota</taxon>
        <taxon>Gammaproteobacteria</taxon>
        <taxon>Lysobacterales</taxon>
        <taxon>Lysobacteraceae</taxon>
        <taxon>Cognatilysobacter</taxon>
    </lineage>
</organism>
<comment type="caution">
    <text evidence="1">The sequence shown here is derived from an EMBL/GenBank/DDBJ whole genome shotgun (WGS) entry which is preliminary data.</text>
</comment>
<keyword evidence="2" id="KW-1185">Reference proteome</keyword>
<protein>
    <recommendedName>
        <fullName evidence="3">DUF2384 domain-containing protein</fullName>
    </recommendedName>
</protein>
<evidence type="ECO:0000313" key="2">
    <source>
        <dbReference type="Proteomes" id="UP000643403"/>
    </source>
</evidence>
<name>A0ABQ3C828_9GAMM</name>
<sequence length="83" mass="8927">MSLKTDLPPALDALTQDLAHRSALIEVLQAVEALTRDRNRAVELICSEPLRVFDGLTAAELVVRNRAPDVLAYLESISSGAVG</sequence>
<dbReference type="EMBL" id="BMXY01000005">
    <property type="protein sequence ID" value="GGZ72168.1"/>
    <property type="molecule type" value="Genomic_DNA"/>
</dbReference>
<proteinExistence type="predicted"/>